<dbReference type="GO" id="GO:0042254">
    <property type="term" value="P:ribosome biogenesis"/>
    <property type="evidence" value="ECO:0007669"/>
    <property type="project" value="UniProtKB-UniRule"/>
</dbReference>
<evidence type="ECO:0000256" key="8">
    <source>
        <dbReference type="SAM" id="MobiDB-lite"/>
    </source>
</evidence>
<feature type="region of interest" description="Disordered" evidence="8">
    <location>
        <begin position="116"/>
        <end position="143"/>
    </location>
</feature>
<feature type="binding site" evidence="7">
    <location>
        <begin position="299"/>
        <end position="301"/>
    </location>
    <ligand>
        <name>GTP</name>
        <dbReference type="ChEBI" id="CHEBI:37565"/>
    </ligand>
</feature>
<dbReference type="Gene3D" id="3.40.50.300">
    <property type="entry name" value="P-loop containing nucleotide triphosphate hydrolases"/>
    <property type="match status" value="1"/>
</dbReference>
<proteinExistence type="inferred from homology"/>
<feature type="domain" description="Obg" evidence="10">
    <location>
        <begin position="1"/>
        <end position="155"/>
    </location>
</feature>
<evidence type="ECO:0000256" key="4">
    <source>
        <dbReference type="ARBA" id="ARBA00022801"/>
    </source>
</evidence>
<feature type="binding site" evidence="7">
    <location>
        <begin position="187"/>
        <end position="191"/>
    </location>
    <ligand>
        <name>GTP</name>
        <dbReference type="ChEBI" id="CHEBI:37565"/>
    </ligand>
</feature>
<dbReference type="GO" id="GO:0000287">
    <property type="term" value="F:magnesium ion binding"/>
    <property type="evidence" value="ECO:0007669"/>
    <property type="project" value="InterPro"/>
</dbReference>
<dbReference type="NCBIfam" id="TIGR02729">
    <property type="entry name" value="Obg_CgtA"/>
    <property type="match status" value="1"/>
</dbReference>
<dbReference type="GO" id="GO:0005737">
    <property type="term" value="C:cytoplasm"/>
    <property type="evidence" value="ECO:0007669"/>
    <property type="project" value="UniProtKB-SubCell"/>
</dbReference>
<dbReference type="PANTHER" id="PTHR11702">
    <property type="entry name" value="DEVELOPMENTALLY REGULATED GTP-BINDING PROTEIN-RELATED"/>
    <property type="match status" value="1"/>
</dbReference>
<keyword evidence="4 7" id="KW-0378">Hydrolase</keyword>
<feature type="binding site" evidence="7">
    <location>
        <begin position="271"/>
        <end position="274"/>
    </location>
    <ligand>
        <name>GTP</name>
        <dbReference type="ChEBI" id="CHEBI:37565"/>
    </ligand>
</feature>
<dbReference type="SUPFAM" id="SSF82051">
    <property type="entry name" value="Obg GTP-binding protein N-terminal domain"/>
    <property type="match status" value="1"/>
</dbReference>
<keyword evidence="5 7" id="KW-0460">Magnesium</keyword>
<dbReference type="HAMAP" id="MF_01454">
    <property type="entry name" value="GTPase_Obg"/>
    <property type="match status" value="1"/>
</dbReference>
<dbReference type="NCBIfam" id="NF008956">
    <property type="entry name" value="PRK12299.1"/>
    <property type="match status" value="1"/>
</dbReference>
<evidence type="ECO:0000256" key="2">
    <source>
        <dbReference type="ARBA" id="ARBA00022490"/>
    </source>
</evidence>
<dbReference type="AlphaFoldDB" id="A0A0G0QUX5"/>
<feature type="domain" description="OBG-type G" evidence="9">
    <location>
        <begin position="156"/>
        <end position="318"/>
    </location>
</feature>
<dbReference type="GO" id="GO:0003924">
    <property type="term" value="F:GTPase activity"/>
    <property type="evidence" value="ECO:0007669"/>
    <property type="project" value="UniProtKB-UniRule"/>
</dbReference>
<dbReference type="GO" id="GO:0005525">
    <property type="term" value="F:GTP binding"/>
    <property type="evidence" value="ECO:0007669"/>
    <property type="project" value="UniProtKB-UniRule"/>
</dbReference>
<gene>
    <name evidence="7" type="primary">obg</name>
    <name evidence="11" type="ORF">UT75_C0001G0060</name>
</gene>
<dbReference type="Gene3D" id="2.70.210.12">
    <property type="entry name" value="GTP1/OBG domain"/>
    <property type="match status" value="1"/>
</dbReference>
<dbReference type="CDD" id="cd01898">
    <property type="entry name" value="Obg"/>
    <property type="match status" value="1"/>
</dbReference>
<dbReference type="InterPro" id="IPR006074">
    <property type="entry name" value="GTP1-OBG_CS"/>
</dbReference>
<evidence type="ECO:0000256" key="3">
    <source>
        <dbReference type="ARBA" id="ARBA00022741"/>
    </source>
</evidence>
<feature type="binding site" evidence="7">
    <location>
        <position position="189"/>
    </location>
    <ligand>
        <name>Mg(2+)</name>
        <dbReference type="ChEBI" id="CHEBI:18420"/>
    </ligand>
</feature>
<evidence type="ECO:0000256" key="6">
    <source>
        <dbReference type="ARBA" id="ARBA00023134"/>
    </source>
</evidence>
<feature type="binding site" evidence="7">
    <location>
        <position position="169"/>
    </location>
    <ligand>
        <name>Mg(2+)</name>
        <dbReference type="ChEBI" id="CHEBI:18420"/>
    </ligand>
</feature>
<dbReference type="PROSITE" id="PS51710">
    <property type="entry name" value="G_OBG"/>
    <property type="match status" value="1"/>
</dbReference>
<feature type="binding site" evidence="7">
    <location>
        <begin position="162"/>
        <end position="169"/>
    </location>
    <ligand>
        <name>GTP</name>
        <dbReference type="ChEBI" id="CHEBI:37565"/>
    </ligand>
</feature>
<dbReference type="Proteomes" id="UP000034072">
    <property type="component" value="Unassembled WGS sequence"/>
</dbReference>
<evidence type="ECO:0000256" key="1">
    <source>
        <dbReference type="ARBA" id="ARBA00007699"/>
    </source>
</evidence>
<comment type="caution">
    <text evidence="11">The sequence shown here is derived from an EMBL/GenBank/DDBJ whole genome shotgun (WGS) entry which is preliminary data.</text>
</comment>
<comment type="cofactor">
    <cofactor evidence="7">
        <name>Mg(2+)</name>
        <dbReference type="ChEBI" id="CHEBI:18420"/>
    </cofactor>
</comment>
<organism evidence="11 12">
    <name type="scientific">Candidatus Yanofskybacteria bacterium GW2011_GWE2_40_11</name>
    <dbReference type="NCBI Taxonomy" id="1619033"/>
    <lineage>
        <taxon>Bacteria</taxon>
        <taxon>Candidatus Yanofskyibacteriota</taxon>
    </lineage>
</organism>
<dbReference type="PATRIC" id="fig|1619033.3.peg.60"/>
<dbReference type="InterPro" id="IPR027417">
    <property type="entry name" value="P-loop_NTPase"/>
</dbReference>
<keyword evidence="7" id="KW-0479">Metal-binding</keyword>
<comment type="subcellular location">
    <subcellularLocation>
        <location evidence="7">Cytoplasm</location>
    </subcellularLocation>
</comment>
<dbReference type="PROSITE" id="PS51883">
    <property type="entry name" value="OBG"/>
    <property type="match status" value="1"/>
</dbReference>
<name>A0A0G0QUX5_9BACT</name>
<sequence>MLVDELKIRVRAGNGGHGTVAFSKIKMALGPTGGRGGKGGSVWLEGIADIGGLTKLKFAKTFEAIDGKNGGHHLNDGPDGADITIKVPVGTVAKNLTTKREIEVTKIGERVLIAQGGRGGRGNFHFRSSTNTSPQQSQPGTKGEKYNFRLELKLIADVGLVGMPNVGKSSLINELTKAKSKVANYPFTTLEAHLGSYYGLILADIPGIIEGAHEGKGLGIRFLKHVERTKVLFHLVSAESETPVTDYEVMRAELGAYKEELLNKKEYVFISKSDLIKPIELKKIITKLKKLNKNILPLSIHDWDSLEAVRKILNEIQAEKTAT</sequence>
<dbReference type="InterPro" id="IPR006169">
    <property type="entry name" value="GTP1_OBG_dom"/>
</dbReference>
<dbReference type="EMBL" id="LBXZ01000001">
    <property type="protein sequence ID" value="KKR41156.1"/>
    <property type="molecule type" value="Genomic_DNA"/>
</dbReference>
<evidence type="ECO:0000256" key="7">
    <source>
        <dbReference type="HAMAP-Rule" id="MF_01454"/>
    </source>
</evidence>
<dbReference type="InterPro" id="IPR031167">
    <property type="entry name" value="G_OBG"/>
</dbReference>
<dbReference type="Pfam" id="PF01018">
    <property type="entry name" value="GTP1_OBG"/>
    <property type="match status" value="1"/>
</dbReference>
<dbReference type="EC" id="3.6.5.-" evidence="7"/>
<evidence type="ECO:0000259" key="9">
    <source>
        <dbReference type="PROSITE" id="PS51710"/>
    </source>
</evidence>
<dbReference type="FunFam" id="2.70.210.12:FF:000001">
    <property type="entry name" value="GTPase Obg"/>
    <property type="match status" value="1"/>
</dbReference>
<dbReference type="PROSITE" id="PS00905">
    <property type="entry name" value="GTP1_OBG"/>
    <property type="match status" value="1"/>
</dbReference>
<comment type="function">
    <text evidence="7">An essential GTPase which binds GTP, GDP and possibly (p)ppGpp with moderate affinity, with high nucleotide exchange rates and a fairly low GTP hydrolysis rate. Plays a role in control of the cell cycle, stress response, ribosome biogenesis and in those bacteria that undergo differentiation, in morphogenesis control.</text>
</comment>
<dbReference type="InterPro" id="IPR036726">
    <property type="entry name" value="GTP1_OBG_dom_sf"/>
</dbReference>
<dbReference type="SUPFAM" id="SSF52540">
    <property type="entry name" value="P-loop containing nucleoside triphosphate hydrolases"/>
    <property type="match status" value="1"/>
</dbReference>
<protein>
    <recommendedName>
        <fullName evidence="7">GTPase Obg</fullName>
        <ecNumber evidence="7">3.6.5.-</ecNumber>
    </recommendedName>
    <alternativeName>
        <fullName evidence="7">GTP-binding protein Obg</fullName>
    </alternativeName>
</protein>
<evidence type="ECO:0000256" key="5">
    <source>
        <dbReference type="ARBA" id="ARBA00022842"/>
    </source>
</evidence>
<dbReference type="InterPro" id="IPR006073">
    <property type="entry name" value="GTP-bd"/>
</dbReference>
<feature type="compositionally biased region" description="Low complexity" evidence="8">
    <location>
        <begin position="128"/>
        <end position="139"/>
    </location>
</feature>
<accession>A0A0G0QUX5</accession>
<evidence type="ECO:0000259" key="10">
    <source>
        <dbReference type="PROSITE" id="PS51883"/>
    </source>
</evidence>
<evidence type="ECO:0000313" key="12">
    <source>
        <dbReference type="Proteomes" id="UP000034072"/>
    </source>
</evidence>
<keyword evidence="6 7" id="KW-0342">GTP-binding</keyword>
<comment type="subunit">
    <text evidence="7">Monomer.</text>
</comment>
<comment type="similarity">
    <text evidence="1 7">Belongs to the TRAFAC class OBG-HflX-like GTPase superfamily. OBG GTPase family.</text>
</comment>
<dbReference type="PIRSF" id="PIRSF002401">
    <property type="entry name" value="GTP_bd_Obg/CgtA"/>
    <property type="match status" value="1"/>
</dbReference>
<keyword evidence="2 7" id="KW-0963">Cytoplasm</keyword>
<feature type="binding site" evidence="7">
    <location>
        <begin position="204"/>
        <end position="207"/>
    </location>
    <ligand>
        <name>GTP</name>
        <dbReference type="ChEBI" id="CHEBI:37565"/>
    </ligand>
</feature>
<dbReference type="PANTHER" id="PTHR11702:SF31">
    <property type="entry name" value="MITOCHONDRIAL RIBOSOME-ASSOCIATED GTPASE 2"/>
    <property type="match status" value="1"/>
</dbReference>
<dbReference type="InterPro" id="IPR014100">
    <property type="entry name" value="GTP-bd_Obg/CgtA"/>
</dbReference>
<keyword evidence="3 7" id="KW-0547">Nucleotide-binding</keyword>
<dbReference type="PRINTS" id="PR00326">
    <property type="entry name" value="GTP1OBG"/>
</dbReference>
<evidence type="ECO:0000313" key="11">
    <source>
        <dbReference type="EMBL" id="KKR41156.1"/>
    </source>
</evidence>
<dbReference type="InterPro" id="IPR045086">
    <property type="entry name" value="OBG_GTPase"/>
</dbReference>
<dbReference type="Pfam" id="PF01926">
    <property type="entry name" value="MMR_HSR1"/>
    <property type="match status" value="1"/>
</dbReference>
<reference evidence="11 12" key="1">
    <citation type="journal article" date="2015" name="Nature">
        <title>rRNA introns, odd ribosomes, and small enigmatic genomes across a large radiation of phyla.</title>
        <authorList>
            <person name="Brown C.T."/>
            <person name="Hug L.A."/>
            <person name="Thomas B.C."/>
            <person name="Sharon I."/>
            <person name="Castelle C.J."/>
            <person name="Singh A."/>
            <person name="Wilkins M.J."/>
            <person name="Williams K.H."/>
            <person name="Banfield J.F."/>
        </authorList>
    </citation>
    <scope>NUCLEOTIDE SEQUENCE [LARGE SCALE GENOMIC DNA]</scope>
</reference>